<reference evidence="4 5" key="1">
    <citation type="submission" date="2018-04" db="EMBL/GenBank/DDBJ databases">
        <title>Massilia violaceinigra sp. nov., a novel purple-pigmented bacterium isolated from Tianshan glacier, Xinjiang, China.</title>
        <authorList>
            <person name="Wang H."/>
        </authorList>
    </citation>
    <scope>NUCLEOTIDE SEQUENCE [LARGE SCALE GENOMIC DNA]</scope>
    <source>
        <strain evidence="4 5">B448-2</strain>
    </source>
</reference>
<dbReference type="InterPro" id="IPR000182">
    <property type="entry name" value="GNAT_dom"/>
</dbReference>
<dbReference type="SUPFAM" id="SSF55729">
    <property type="entry name" value="Acyl-CoA N-acyltransferases (Nat)"/>
    <property type="match status" value="1"/>
</dbReference>
<accession>A0A2U2HLJ7</accession>
<dbReference type="CDD" id="cd04301">
    <property type="entry name" value="NAT_SF"/>
    <property type="match status" value="1"/>
</dbReference>
<keyword evidence="2" id="KW-0012">Acyltransferase</keyword>
<dbReference type="Gene3D" id="3.40.630.30">
    <property type="match status" value="1"/>
</dbReference>
<feature type="domain" description="N-acetyltransferase" evidence="3">
    <location>
        <begin position="1"/>
        <end position="127"/>
    </location>
</feature>
<protein>
    <submittedName>
        <fullName evidence="4">N-acetyltransferase</fullName>
    </submittedName>
</protein>
<dbReference type="GO" id="GO:0016747">
    <property type="term" value="F:acyltransferase activity, transferring groups other than amino-acyl groups"/>
    <property type="evidence" value="ECO:0007669"/>
    <property type="project" value="InterPro"/>
</dbReference>
<keyword evidence="5" id="KW-1185">Reference proteome</keyword>
<evidence type="ECO:0000313" key="5">
    <source>
        <dbReference type="Proteomes" id="UP000241421"/>
    </source>
</evidence>
<sequence length="127" mass="14289">MSRIRLAVRENVLSDPARVTLQMYRDYLDTLGRGWVCEQDGEIVGFSYAAHGDASIWALFVLPECEGRGIARRLLALATDYLFGLGERQVVLSTAADTRADRFYAAQGWARGAMKDDREVFFTLPRP</sequence>
<dbReference type="EMBL" id="PXWF02000202">
    <property type="protein sequence ID" value="PWF48377.1"/>
    <property type="molecule type" value="Genomic_DNA"/>
</dbReference>
<dbReference type="OrthoDB" id="7356080at2"/>
<evidence type="ECO:0000313" key="4">
    <source>
        <dbReference type="EMBL" id="PWF48377.1"/>
    </source>
</evidence>
<evidence type="ECO:0000259" key="3">
    <source>
        <dbReference type="PROSITE" id="PS51186"/>
    </source>
</evidence>
<organism evidence="4 5">
    <name type="scientific">Massilia glaciei</name>
    <dbReference type="NCBI Taxonomy" id="1524097"/>
    <lineage>
        <taxon>Bacteria</taxon>
        <taxon>Pseudomonadati</taxon>
        <taxon>Pseudomonadota</taxon>
        <taxon>Betaproteobacteria</taxon>
        <taxon>Burkholderiales</taxon>
        <taxon>Oxalobacteraceae</taxon>
        <taxon>Telluria group</taxon>
        <taxon>Massilia</taxon>
    </lineage>
</organism>
<dbReference type="PANTHER" id="PTHR43877">
    <property type="entry name" value="AMINOALKYLPHOSPHONATE N-ACETYLTRANSFERASE-RELATED-RELATED"/>
    <property type="match status" value="1"/>
</dbReference>
<dbReference type="AlphaFoldDB" id="A0A2U2HLJ7"/>
<dbReference type="Proteomes" id="UP000241421">
    <property type="component" value="Unassembled WGS sequence"/>
</dbReference>
<evidence type="ECO:0000256" key="1">
    <source>
        <dbReference type="ARBA" id="ARBA00022679"/>
    </source>
</evidence>
<dbReference type="Pfam" id="PF00583">
    <property type="entry name" value="Acetyltransf_1"/>
    <property type="match status" value="1"/>
</dbReference>
<proteinExistence type="predicted"/>
<evidence type="ECO:0000256" key="2">
    <source>
        <dbReference type="ARBA" id="ARBA00023315"/>
    </source>
</evidence>
<name>A0A2U2HLJ7_9BURK</name>
<dbReference type="InterPro" id="IPR050832">
    <property type="entry name" value="Bact_Acetyltransf"/>
</dbReference>
<keyword evidence="1 4" id="KW-0808">Transferase</keyword>
<dbReference type="PROSITE" id="PS51186">
    <property type="entry name" value="GNAT"/>
    <property type="match status" value="1"/>
</dbReference>
<gene>
    <name evidence="4" type="ORF">C7C56_012540</name>
</gene>
<dbReference type="InterPro" id="IPR016181">
    <property type="entry name" value="Acyl_CoA_acyltransferase"/>
</dbReference>
<comment type="caution">
    <text evidence="4">The sequence shown here is derived from an EMBL/GenBank/DDBJ whole genome shotgun (WGS) entry which is preliminary data.</text>
</comment>